<dbReference type="EMBL" id="CAJOBC010014037">
    <property type="protein sequence ID" value="CAF4018256.1"/>
    <property type="molecule type" value="Genomic_DNA"/>
</dbReference>
<dbReference type="OrthoDB" id="2333662at2759"/>
<gene>
    <name evidence="2" type="ORF">GPM918_LOCUS26071</name>
    <name evidence="3" type="ORF">SRO942_LOCUS26159</name>
</gene>
<name>A0A815A155_9BILA</name>
<organism evidence="2 4">
    <name type="scientific">Didymodactylos carnosus</name>
    <dbReference type="NCBI Taxonomy" id="1234261"/>
    <lineage>
        <taxon>Eukaryota</taxon>
        <taxon>Metazoa</taxon>
        <taxon>Spiralia</taxon>
        <taxon>Gnathifera</taxon>
        <taxon>Rotifera</taxon>
        <taxon>Eurotatoria</taxon>
        <taxon>Bdelloidea</taxon>
        <taxon>Philodinida</taxon>
        <taxon>Philodinidae</taxon>
        <taxon>Didymodactylos</taxon>
    </lineage>
</organism>
<dbReference type="Proteomes" id="UP000663829">
    <property type="component" value="Unassembled WGS sequence"/>
</dbReference>
<proteinExistence type="predicted"/>
<reference evidence="2" key="1">
    <citation type="submission" date="2021-02" db="EMBL/GenBank/DDBJ databases">
        <authorList>
            <person name="Nowell W R."/>
        </authorList>
    </citation>
    <scope>NUCLEOTIDE SEQUENCE</scope>
</reference>
<comment type="caution">
    <text evidence="2">The sequence shown here is derived from an EMBL/GenBank/DDBJ whole genome shotgun (WGS) entry which is preliminary data.</text>
</comment>
<keyword evidence="4" id="KW-1185">Reference proteome</keyword>
<evidence type="ECO:0000256" key="1">
    <source>
        <dbReference type="SAM" id="MobiDB-lite"/>
    </source>
</evidence>
<protein>
    <submittedName>
        <fullName evidence="2">Uncharacterized protein</fullName>
    </submittedName>
</protein>
<dbReference type="InterPro" id="IPR027796">
    <property type="entry name" value="OTT_1508_deam-like"/>
</dbReference>
<sequence>MLRKGWSFVNKYLQKDDLDVYLNHNKVSKFRKKNVKDGIKITYRCSSCKKYSECSFQVRVLFNSQNEIIVSTSDTHNHKKRADTTRAPSPVKKPCTETSPTSNKSNKRMTDSDSSSDSDDTSRRIFFTQGYQSKSSIRRTPRASVTELNKRAAGILDNISKVNNQHAEQEKQYDCVAVGYTTDHELIISGNVKQRFVDPAIGRKRDGTRYGEMGFSGRLIDPIIQGLAGLNKDGDFKVHIIQQQQNPNEVPTPAMNARDHAEMQILAYAQRHGMKIDKIGVSKPTCAKCTEQLESHDVAFKNDRDGNDHPKNWAEPNKVTVRPLQTIERQPVRVKFDTYHHNIPETRREAPASVLDIIEDIDKEPCAQAGTFKTYAGKYKKPRTRRVGYCAGASVAEASATAGIFGASASVLSSSAHVEGGTNYSAGINASVARAEAHAGPVQVGVGLNFNTGVSVGVDGVHASFLGMGFDIGPKLSIQTPIADVSCTIS</sequence>
<dbReference type="Pfam" id="PF14441">
    <property type="entry name" value="OTT_1508_deam"/>
    <property type="match status" value="1"/>
</dbReference>
<accession>A0A815A155</accession>
<dbReference type="Proteomes" id="UP000681722">
    <property type="component" value="Unassembled WGS sequence"/>
</dbReference>
<evidence type="ECO:0000313" key="2">
    <source>
        <dbReference type="EMBL" id="CAF1249707.1"/>
    </source>
</evidence>
<dbReference type="AlphaFoldDB" id="A0A815A155"/>
<evidence type="ECO:0000313" key="3">
    <source>
        <dbReference type="EMBL" id="CAF4018256.1"/>
    </source>
</evidence>
<feature type="region of interest" description="Disordered" evidence="1">
    <location>
        <begin position="73"/>
        <end position="123"/>
    </location>
</feature>
<evidence type="ECO:0000313" key="4">
    <source>
        <dbReference type="Proteomes" id="UP000663829"/>
    </source>
</evidence>
<dbReference type="EMBL" id="CAJNOQ010010362">
    <property type="protein sequence ID" value="CAF1249707.1"/>
    <property type="molecule type" value="Genomic_DNA"/>
</dbReference>